<dbReference type="Pfam" id="PF02771">
    <property type="entry name" value="Acyl-CoA_dh_N"/>
    <property type="match status" value="1"/>
</dbReference>
<dbReference type="PANTHER" id="PTHR43884">
    <property type="entry name" value="ACYL-COA DEHYDROGENASE"/>
    <property type="match status" value="1"/>
</dbReference>
<accession>A0A5C5XBX5</accession>
<dbReference type="Gene3D" id="1.10.540.10">
    <property type="entry name" value="Acyl-CoA dehydrogenase/oxidase, N-terminal domain"/>
    <property type="match status" value="1"/>
</dbReference>
<dbReference type="Gene3D" id="2.40.110.10">
    <property type="entry name" value="Butyryl-CoA Dehydrogenase, subunit A, domain 2"/>
    <property type="match status" value="1"/>
</dbReference>
<dbReference type="GO" id="GO:0003995">
    <property type="term" value="F:acyl-CoA dehydrogenase activity"/>
    <property type="evidence" value="ECO:0007669"/>
    <property type="project" value="TreeGrafter"/>
</dbReference>
<dbReference type="AlphaFoldDB" id="A0A5C5XBX5"/>
<proteinExistence type="predicted"/>
<organism evidence="3 4">
    <name type="scientific">Rubinisphaera italica</name>
    <dbReference type="NCBI Taxonomy" id="2527969"/>
    <lineage>
        <taxon>Bacteria</taxon>
        <taxon>Pseudomonadati</taxon>
        <taxon>Planctomycetota</taxon>
        <taxon>Planctomycetia</taxon>
        <taxon>Planctomycetales</taxon>
        <taxon>Planctomycetaceae</taxon>
        <taxon>Rubinisphaera</taxon>
    </lineage>
</organism>
<sequence>MHDYYLSTEIDHQIFTQISALAAQTDQKNLWPVDQLEILKQAGVFAWDLPEEFGGTACQTTQYTKLYLDLSVACLSTAFVLSQRNAAVQRIAACENEELKQKYLPSLAAGKIWATVGISHLSTSRQHLSKPSVTAEATDSGYLIDGFVPWVTGVNHTDLLVTGGTLPDGRQLLTTASCPNKSIAFGEIADMLSLTSSSTGNLKLQGLQISADDVIAGPVEQVMKSGGGGTGSLTTSVITAGVARRAVLGLVEEAEKRIELKSEADQMQAESQQLVNDLLILEENPSCDDSKLTPQSLRTRANSLVLRAAQAYLTATKGSGFLKGHPAERTIREAMFFLVWSCPAAVAQSAMKEFACSPTFLVES</sequence>
<dbReference type="SUPFAM" id="SSF56645">
    <property type="entry name" value="Acyl-CoA dehydrogenase NM domain-like"/>
    <property type="match status" value="1"/>
</dbReference>
<keyword evidence="1" id="KW-0175">Coiled coil</keyword>
<feature type="coiled-coil region" evidence="1">
    <location>
        <begin position="250"/>
        <end position="284"/>
    </location>
</feature>
<keyword evidence="3" id="KW-0560">Oxidoreductase</keyword>
<dbReference type="EC" id="1.3.99.-" evidence="3"/>
<name>A0A5C5XBX5_9PLAN</name>
<feature type="domain" description="Acyl-CoA dehydrogenase/oxidase N-terminal" evidence="2">
    <location>
        <begin position="17"/>
        <end position="111"/>
    </location>
</feature>
<dbReference type="RefSeq" id="WP_146502292.1">
    <property type="nucleotide sequence ID" value="NZ_SJPG01000001.1"/>
</dbReference>
<dbReference type="EMBL" id="SJPG01000001">
    <property type="protein sequence ID" value="TWT60139.1"/>
    <property type="molecule type" value="Genomic_DNA"/>
</dbReference>
<dbReference type="InterPro" id="IPR009100">
    <property type="entry name" value="AcylCoA_DH/oxidase_NM_dom_sf"/>
</dbReference>
<evidence type="ECO:0000313" key="4">
    <source>
        <dbReference type="Proteomes" id="UP000316095"/>
    </source>
</evidence>
<dbReference type="InterPro" id="IPR037069">
    <property type="entry name" value="AcylCoA_DH/ox_N_sf"/>
</dbReference>
<keyword evidence="4" id="KW-1185">Reference proteome</keyword>
<dbReference type="GO" id="GO:0050660">
    <property type="term" value="F:flavin adenine dinucleotide binding"/>
    <property type="evidence" value="ECO:0007669"/>
    <property type="project" value="InterPro"/>
</dbReference>
<reference evidence="3 4" key="1">
    <citation type="submission" date="2019-02" db="EMBL/GenBank/DDBJ databases">
        <title>Deep-cultivation of Planctomycetes and their phenomic and genomic characterization uncovers novel biology.</title>
        <authorList>
            <person name="Wiegand S."/>
            <person name="Jogler M."/>
            <person name="Boedeker C."/>
            <person name="Pinto D."/>
            <person name="Vollmers J."/>
            <person name="Rivas-Marin E."/>
            <person name="Kohn T."/>
            <person name="Peeters S.H."/>
            <person name="Heuer A."/>
            <person name="Rast P."/>
            <person name="Oberbeckmann S."/>
            <person name="Bunk B."/>
            <person name="Jeske O."/>
            <person name="Meyerdierks A."/>
            <person name="Storesund J.E."/>
            <person name="Kallscheuer N."/>
            <person name="Luecker S."/>
            <person name="Lage O.M."/>
            <person name="Pohl T."/>
            <person name="Merkel B.J."/>
            <person name="Hornburger P."/>
            <person name="Mueller R.-W."/>
            <person name="Bruemmer F."/>
            <person name="Labrenz M."/>
            <person name="Spormann A.M."/>
            <person name="Op Den Camp H."/>
            <person name="Overmann J."/>
            <person name="Amann R."/>
            <person name="Jetten M.S.M."/>
            <person name="Mascher T."/>
            <person name="Medema M.H."/>
            <person name="Devos D.P."/>
            <person name="Kaster A.-K."/>
            <person name="Ovreas L."/>
            <person name="Rohde M."/>
            <person name="Galperin M.Y."/>
            <person name="Jogler C."/>
        </authorList>
    </citation>
    <scope>NUCLEOTIDE SEQUENCE [LARGE SCALE GENOMIC DNA]</scope>
    <source>
        <strain evidence="3 4">Pan54</strain>
    </source>
</reference>
<dbReference type="InterPro" id="IPR046373">
    <property type="entry name" value="Acyl-CoA_Oxase/DH_mid-dom_sf"/>
</dbReference>
<dbReference type="OrthoDB" id="248779at2"/>
<dbReference type="InterPro" id="IPR013786">
    <property type="entry name" value="AcylCoA_DH/ox_N"/>
</dbReference>
<comment type="caution">
    <text evidence="3">The sequence shown here is derived from an EMBL/GenBank/DDBJ whole genome shotgun (WGS) entry which is preliminary data.</text>
</comment>
<gene>
    <name evidence="3" type="primary">mmgC</name>
    <name evidence="3" type="ORF">Pan54_08530</name>
</gene>
<evidence type="ECO:0000259" key="2">
    <source>
        <dbReference type="Pfam" id="PF02771"/>
    </source>
</evidence>
<dbReference type="PANTHER" id="PTHR43884:SF12">
    <property type="entry name" value="ISOVALERYL-COA DEHYDROGENASE, MITOCHONDRIAL-RELATED"/>
    <property type="match status" value="1"/>
</dbReference>
<protein>
    <submittedName>
        <fullName evidence="3">Acyl-CoA dehydrogenase</fullName>
        <ecNumber evidence="3">1.3.99.-</ecNumber>
    </submittedName>
</protein>
<evidence type="ECO:0000256" key="1">
    <source>
        <dbReference type="SAM" id="Coils"/>
    </source>
</evidence>
<dbReference type="Proteomes" id="UP000316095">
    <property type="component" value="Unassembled WGS sequence"/>
</dbReference>
<evidence type="ECO:0000313" key="3">
    <source>
        <dbReference type="EMBL" id="TWT60139.1"/>
    </source>
</evidence>